<comment type="subcellular location">
    <subcellularLocation>
        <location evidence="1">Membrane</location>
        <topology evidence="1">Multi-pass membrane protein</topology>
    </subcellularLocation>
</comment>
<evidence type="ECO:0000259" key="7">
    <source>
        <dbReference type="PROSITE" id="PS50850"/>
    </source>
</evidence>
<dbReference type="PANTHER" id="PTHR23505">
    <property type="entry name" value="SPINSTER"/>
    <property type="match status" value="1"/>
</dbReference>
<feature type="transmembrane region" description="Helical" evidence="6">
    <location>
        <begin position="331"/>
        <end position="352"/>
    </location>
</feature>
<dbReference type="SUPFAM" id="SSF103473">
    <property type="entry name" value="MFS general substrate transporter"/>
    <property type="match status" value="1"/>
</dbReference>
<feature type="transmembrane region" description="Helical" evidence="6">
    <location>
        <begin position="12"/>
        <end position="32"/>
    </location>
</feature>
<feature type="transmembrane region" description="Helical" evidence="6">
    <location>
        <begin position="305"/>
        <end position="325"/>
    </location>
</feature>
<dbReference type="InterPro" id="IPR011701">
    <property type="entry name" value="MFS"/>
</dbReference>
<evidence type="ECO:0000256" key="5">
    <source>
        <dbReference type="ARBA" id="ARBA00023136"/>
    </source>
</evidence>
<feature type="transmembrane region" description="Helical" evidence="6">
    <location>
        <begin position="271"/>
        <end position="293"/>
    </location>
</feature>
<proteinExistence type="predicted"/>
<dbReference type="PROSITE" id="PS50850">
    <property type="entry name" value="MFS"/>
    <property type="match status" value="1"/>
</dbReference>
<dbReference type="Gene3D" id="1.20.1250.20">
    <property type="entry name" value="MFS general substrate transporter like domains"/>
    <property type="match status" value="1"/>
</dbReference>
<dbReference type="InterPro" id="IPR036259">
    <property type="entry name" value="MFS_trans_sf"/>
</dbReference>
<evidence type="ECO:0000256" key="1">
    <source>
        <dbReference type="ARBA" id="ARBA00004141"/>
    </source>
</evidence>
<evidence type="ECO:0000313" key="9">
    <source>
        <dbReference type="Proteomes" id="UP001059934"/>
    </source>
</evidence>
<reference evidence="8" key="1">
    <citation type="submission" date="2022-08" db="EMBL/GenBank/DDBJ databases">
        <title>Catabolic pathway analysis in culturable SAR92 clade bacteria reveals their overlooked roles in DMSP degradation in coastal seas.</title>
        <authorList>
            <person name="He X."/>
            <person name="Zhang X."/>
            <person name="Zhang Y."/>
        </authorList>
    </citation>
    <scope>NUCLEOTIDE SEQUENCE</scope>
    <source>
        <strain evidence="8">H455</strain>
    </source>
</reference>
<feature type="transmembrane region" description="Helical" evidence="6">
    <location>
        <begin position="148"/>
        <end position="170"/>
    </location>
</feature>
<evidence type="ECO:0000256" key="3">
    <source>
        <dbReference type="ARBA" id="ARBA00022692"/>
    </source>
</evidence>
<dbReference type="PANTHER" id="PTHR23505:SF79">
    <property type="entry name" value="PROTEIN SPINSTER"/>
    <property type="match status" value="1"/>
</dbReference>
<keyword evidence="3 6" id="KW-0812">Transmembrane</keyword>
<feature type="transmembrane region" description="Helical" evidence="6">
    <location>
        <begin position="234"/>
        <end position="259"/>
    </location>
</feature>
<sequence>MSQAIAVDPIKASPRAVGILLFLTLLNILNMVDRTLIASFGPQIIADLNLTDSQFGALTGFIFVFFYAIMGLFMGALADRLHRPRLIAAGLLLWSALTAVSGATKTFVQIGLARLFIGVGESTMTPSAMSMISDLFPQRQRGTAAGLYYLGVPLGAGGAFIVAGVLGPMIGWRNCFYLLGGIGIVLAGVLYMVKDPVRGAMEPAADVNAPKVKEASGWRETLPEIFAVIKSNPALAWTMLGAIFLHIPLGAGNFVMVWMERERGFELAEIQSLYGLIYIVFGTAGTFLGGFLSDWYQSRWKGGRIRFLAILMLVVAPLTLAFRFASPESPMFFIALAFALFSVSSFYGPAFSTVQDLTPVRLRGLMTALLLVACNLVGMGIGALMTGFISDLLTAAQVFEPLTKALLVGDGFGFFAAPSFIMASIYLERNRRAAAAIGTTA</sequence>
<feature type="transmembrane region" description="Helical" evidence="6">
    <location>
        <begin position="55"/>
        <end position="74"/>
    </location>
</feature>
<organism evidence="8 9">
    <name type="scientific">SAR92 clade bacterium H455</name>
    <dbReference type="NCBI Taxonomy" id="2974818"/>
    <lineage>
        <taxon>Bacteria</taxon>
        <taxon>Pseudomonadati</taxon>
        <taxon>Pseudomonadota</taxon>
        <taxon>Gammaproteobacteria</taxon>
        <taxon>Cellvibrionales</taxon>
        <taxon>Porticoccaceae</taxon>
        <taxon>SAR92 clade</taxon>
    </lineage>
</organism>
<keyword evidence="4 6" id="KW-1133">Transmembrane helix</keyword>
<dbReference type="InterPro" id="IPR044770">
    <property type="entry name" value="MFS_spinster-like"/>
</dbReference>
<keyword evidence="2" id="KW-0813">Transport</keyword>
<feature type="domain" description="Major facilitator superfamily (MFS) profile" evidence="7">
    <location>
        <begin position="19"/>
        <end position="421"/>
    </location>
</feature>
<evidence type="ECO:0000256" key="6">
    <source>
        <dbReference type="SAM" id="Phobius"/>
    </source>
</evidence>
<feature type="transmembrane region" description="Helical" evidence="6">
    <location>
        <begin position="176"/>
        <end position="193"/>
    </location>
</feature>
<dbReference type="Pfam" id="PF07690">
    <property type="entry name" value="MFS_1"/>
    <property type="match status" value="1"/>
</dbReference>
<feature type="transmembrane region" description="Helical" evidence="6">
    <location>
        <begin position="405"/>
        <end position="427"/>
    </location>
</feature>
<gene>
    <name evidence="8" type="ORF">NYF23_08650</name>
</gene>
<dbReference type="EMBL" id="CP103416">
    <property type="protein sequence ID" value="UVW34099.1"/>
    <property type="molecule type" value="Genomic_DNA"/>
</dbReference>
<evidence type="ECO:0000313" key="8">
    <source>
        <dbReference type="EMBL" id="UVW34099.1"/>
    </source>
</evidence>
<dbReference type="InterPro" id="IPR020846">
    <property type="entry name" value="MFS_dom"/>
</dbReference>
<protein>
    <submittedName>
        <fullName evidence="8">MFS transporter</fullName>
    </submittedName>
</protein>
<keyword evidence="5 6" id="KW-0472">Membrane</keyword>
<name>A0ABY5TLN3_9GAMM</name>
<keyword evidence="9" id="KW-1185">Reference proteome</keyword>
<accession>A0ABY5TLN3</accession>
<feature type="transmembrane region" description="Helical" evidence="6">
    <location>
        <begin position="364"/>
        <end position="385"/>
    </location>
</feature>
<evidence type="ECO:0000256" key="4">
    <source>
        <dbReference type="ARBA" id="ARBA00022989"/>
    </source>
</evidence>
<evidence type="ECO:0000256" key="2">
    <source>
        <dbReference type="ARBA" id="ARBA00022448"/>
    </source>
</evidence>
<dbReference type="Proteomes" id="UP001059934">
    <property type="component" value="Chromosome"/>
</dbReference>